<evidence type="ECO:0000313" key="9">
    <source>
        <dbReference type="Proteomes" id="UP000576152"/>
    </source>
</evidence>
<evidence type="ECO:0000313" key="8">
    <source>
        <dbReference type="EMBL" id="MBB3711344.1"/>
    </source>
</evidence>
<dbReference type="EMBL" id="JACIBX010000002">
    <property type="protein sequence ID" value="MBB3711344.1"/>
    <property type="molecule type" value="Genomic_DNA"/>
</dbReference>
<feature type="region of interest" description="Disordered" evidence="5">
    <location>
        <begin position="481"/>
        <end position="525"/>
    </location>
</feature>
<dbReference type="NCBIfam" id="TIGR03506">
    <property type="entry name" value="FlgEFG_subfam"/>
    <property type="match status" value="1"/>
</dbReference>
<comment type="subcellular location">
    <subcellularLocation>
        <location evidence="1 4">Bacterial flagellum basal body</location>
    </subcellularLocation>
</comment>
<keyword evidence="3 4" id="KW-0975">Bacterial flagellum</keyword>
<evidence type="ECO:0000259" key="7">
    <source>
        <dbReference type="Pfam" id="PF06429"/>
    </source>
</evidence>
<evidence type="ECO:0000256" key="5">
    <source>
        <dbReference type="SAM" id="MobiDB-lite"/>
    </source>
</evidence>
<dbReference type="Pfam" id="PF00460">
    <property type="entry name" value="Flg_bb_rod"/>
    <property type="match status" value="1"/>
</dbReference>
<keyword evidence="8" id="KW-0282">Flagellum</keyword>
<feature type="compositionally biased region" description="Basic and acidic residues" evidence="5">
    <location>
        <begin position="484"/>
        <end position="504"/>
    </location>
</feature>
<comment type="function">
    <text evidence="4">A flexible structure which links the flagellar filament to the drive apparatus in the basal body.</text>
</comment>
<dbReference type="PANTHER" id="PTHR30435:SF1">
    <property type="entry name" value="FLAGELLAR HOOK PROTEIN FLGE"/>
    <property type="match status" value="1"/>
</dbReference>
<dbReference type="PROSITE" id="PS00588">
    <property type="entry name" value="FLAGELLA_BB_ROD"/>
    <property type="match status" value="1"/>
</dbReference>
<keyword evidence="8" id="KW-0969">Cilium</keyword>
<gene>
    <name evidence="8" type="ORF">FHS00_000906</name>
</gene>
<dbReference type="Pfam" id="PF06429">
    <property type="entry name" value="Flg_bbr_C"/>
    <property type="match status" value="1"/>
</dbReference>
<dbReference type="SUPFAM" id="SSF117143">
    <property type="entry name" value="Flagellar hook protein flgE"/>
    <property type="match status" value="1"/>
</dbReference>
<dbReference type="InterPro" id="IPR037925">
    <property type="entry name" value="FlgE/F/G-like"/>
</dbReference>
<evidence type="ECO:0000256" key="3">
    <source>
        <dbReference type="ARBA" id="ARBA00023143"/>
    </source>
</evidence>
<dbReference type="InterPro" id="IPR001444">
    <property type="entry name" value="Flag_bb_rod_N"/>
</dbReference>
<keyword evidence="8" id="KW-0966">Cell projection</keyword>
<name>A0ABR6HLV4_9RHOB</name>
<feature type="domain" description="Flagellar basal-body/hook protein C-terminal" evidence="7">
    <location>
        <begin position="392"/>
        <end position="423"/>
    </location>
</feature>
<organism evidence="8 9">
    <name type="scientific">Limimaricola variabilis</name>
    <dbReference type="NCBI Taxonomy" id="1492771"/>
    <lineage>
        <taxon>Bacteria</taxon>
        <taxon>Pseudomonadati</taxon>
        <taxon>Pseudomonadota</taxon>
        <taxon>Alphaproteobacteria</taxon>
        <taxon>Rhodobacterales</taxon>
        <taxon>Paracoccaceae</taxon>
        <taxon>Limimaricola</taxon>
    </lineage>
</organism>
<dbReference type="Gene3D" id="2.60.98.20">
    <property type="entry name" value="Flagellar hook protein FlgE"/>
    <property type="match status" value="1"/>
</dbReference>
<keyword evidence="9" id="KW-1185">Reference proteome</keyword>
<dbReference type="InterPro" id="IPR037058">
    <property type="entry name" value="Falgellar_hook_FlgE_sf"/>
</dbReference>
<feature type="domain" description="Flagellar basal body rod protein N-terminal" evidence="6">
    <location>
        <begin position="9"/>
        <end position="37"/>
    </location>
</feature>
<evidence type="ECO:0000256" key="4">
    <source>
        <dbReference type="RuleBase" id="RU362116"/>
    </source>
</evidence>
<comment type="similarity">
    <text evidence="2 4">Belongs to the flagella basal body rod proteins family.</text>
</comment>
<dbReference type="InterPro" id="IPR010930">
    <property type="entry name" value="Flg_bb/hook_C_dom"/>
</dbReference>
<proteinExistence type="inferred from homology"/>
<evidence type="ECO:0000259" key="6">
    <source>
        <dbReference type="Pfam" id="PF00460"/>
    </source>
</evidence>
<accession>A0ABR6HLV4</accession>
<protein>
    <recommendedName>
        <fullName evidence="4">Flagellar hook protein FlgE</fullName>
    </recommendedName>
</protein>
<reference evidence="8 9" key="1">
    <citation type="submission" date="2020-08" db="EMBL/GenBank/DDBJ databases">
        <title>Genomic Encyclopedia of Type Strains, Phase III (KMG-III): the genomes of soil and plant-associated and newly described type strains.</title>
        <authorList>
            <person name="Whitman W."/>
        </authorList>
    </citation>
    <scope>NUCLEOTIDE SEQUENCE [LARGE SCALE GENOMIC DNA]</scope>
    <source>
        <strain evidence="8 9">CECT 8572</strain>
    </source>
</reference>
<evidence type="ECO:0000256" key="1">
    <source>
        <dbReference type="ARBA" id="ARBA00004117"/>
    </source>
</evidence>
<sequence>MTISSSLSAGVSGLAANAHRLATISDNIANSATYGYRRAVTDFHSLVLGNESGRYVAGGVSTTSQRLIDESGALSSTANPTDLAVRGRGFLPVSSSAMAGDRGTEDFRLTTTGSFRADEDGYLRTPDGQTLLGWPAELDGTIGTYPRDTAGGLQPVRVPAGELSGMATTEVTLAVNLPATETQEGSEGFPEELTVEYYDNLGTTQKLSLMFTPTVPAPGGAPTNEWTLEITDGASAGAVVGEYTLVFDDSRGAGGTLSSMTVATGGPFDPETGTFTIDVAGGPIEIDVGLPGVSGGLSQLAGVFAPLSVGRDGAATGNLTSVEVDPGGYVHAYYDNGASRRIYQVPLVDVANPNGLETHDGQSYSLTRESGEMLLWNAGDGPTGDIVGFAREESTVDVASELTQLIQTQRAYSSNAKVIQTVELSLAEETDLPVEISVWVLDRSELIPLRVCSATIAPLLVRMLDMGCTVLKLGGRRAPGFDQGPRRGAADSRSDFAVRDDAPRRLGVPGFGRRGRSRRGGLSPA</sequence>
<dbReference type="PANTHER" id="PTHR30435">
    <property type="entry name" value="FLAGELLAR PROTEIN"/>
    <property type="match status" value="1"/>
</dbReference>
<dbReference type="Proteomes" id="UP000576152">
    <property type="component" value="Unassembled WGS sequence"/>
</dbReference>
<evidence type="ECO:0000256" key="2">
    <source>
        <dbReference type="ARBA" id="ARBA00009677"/>
    </source>
</evidence>
<comment type="caution">
    <text evidence="8">The sequence shown here is derived from an EMBL/GenBank/DDBJ whole genome shotgun (WGS) entry which is preliminary data.</text>
</comment>
<dbReference type="InterPro" id="IPR019776">
    <property type="entry name" value="Flagellar_basal_body_rod_CS"/>
</dbReference>
<dbReference type="InterPro" id="IPR020013">
    <property type="entry name" value="Flagellar_FlgE/F/G"/>
</dbReference>